<sequence length="240" mass="26158">MKVAIVTGGTRGIGRSISIELYKEGYKVIAIYQGNKATAQSLADEYPDIDVQTCDISREKDVSKIIKTIYETYGRIDCLINNAGITRDGYFLMMSTEKWGTVLNVNILGAVNISKSVLRYMKVKKNGGKVVNISSTSGVTGQIGQANYSATKGAIISLTKSWAKEFAADNINVNCVSPGFINTDMTSNLKNKAEIIENLIPLQRFGDPQEVAWLVAFLSSDKANYITGKNFVIDGGMIND</sequence>
<dbReference type="InterPro" id="IPR057326">
    <property type="entry name" value="KR_dom"/>
</dbReference>
<reference evidence="4 5" key="1">
    <citation type="submission" date="2024-03" db="EMBL/GenBank/DDBJ databases">
        <title>Mouse gut bacterial collection (mGBC) of GemPharmatech.</title>
        <authorList>
            <person name="He Y."/>
            <person name="Dong L."/>
            <person name="Wu D."/>
            <person name="Gao X."/>
            <person name="Lin Z."/>
        </authorList>
    </citation>
    <scope>NUCLEOTIDE SEQUENCE [LARGE SCALE GENOMIC DNA]</scope>
    <source>
        <strain evidence="4 5">20-218</strain>
    </source>
</reference>
<evidence type="ECO:0000256" key="2">
    <source>
        <dbReference type="ARBA" id="ARBA00023002"/>
    </source>
</evidence>
<dbReference type="PANTHER" id="PTHR42760:SF133">
    <property type="entry name" value="3-OXOACYL-[ACYL-CARRIER-PROTEIN] REDUCTASE"/>
    <property type="match status" value="1"/>
</dbReference>
<evidence type="ECO:0000259" key="3">
    <source>
        <dbReference type="SMART" id="SM00822"/>
    </source>
</evidence>
<dbReference type="PANTHER" id="PTHR42760">
    <property type="entry name" value="SHORT-CHAIN DEHYDROGENASES/REDUCTASES FAMILY MEMBER"/>
    <property type="match status" value="1"/>
</dbReference>
<dbReference type="PRINTS" id="PR00081">
    <property type="entry name" value="GDHRDH"/>
</dbReference>
<evidence type="ECO:0000256" key="1">
    <source>
        <dbReference type="ARBA" id="ARBA00006484"/>
    </source>
</evidence>
<dbReference type="Gene3D" id="3.40.50.720">
    <property type="entry name" value="NAD(P)-binding Rossmann-like Domain"/>
    <property type="match status" value="1"/>
</dbReference>
<dbReference type="Pfam" id="PF13561">
    <property type="entry name" value="adh_short_C2"/>
    <property type="match status" value="1"/>
</dbReference>
<comment type="similarity">
    <text evidence="1">Belongs to the short-chain dehydrogenases/reductases (SDR) family.</text>
</comment>
<keyword evidence="5" id="KW-1185">Reference proteome</keyword>
<evidence type="ECO:0000313" key="4">
    <source>
        <dbReference type="EMBL" id="MEY8536884.1"/>
    </source>
</evidence>
<dbReference type="SMART" id="SM00822">
    <property type="entry name" value="PKS_KR"/>
    <property type="match status" value="1"/>
</dbReference>
<dbReference type="InterPro" id="IPR036291">
    <property type="entry name" value="NAD(P)-bd_dom_sf"/>
</dbReference>
<dbReference type="Proteomes" id="UP001565242">
    <property type="component" value="Unassembled WGS sequence"/>
</dbReference>
<protein>
    <submittedName>
        <fullName evidence="4">3-oxoacyl-ACP reductase FabG</fullName>
        <ecNumber evidence="4">1.1.1.100</ecNumber>
    </submittedName>
</protein>
<dbReference type="PROSITE" id="PS00061">
    <property type="entry name" value="ADH_SHORT"/>
    <property type="match status" value="1"/>
</dbReference>
<keyword evidence="2 4" id="KW-0560">Oxidoreductase</keyword>
<comment type="caution">
    <text evidence="4">The sequence shown here is derived from an EMBL/GenBank/DDBJ whole genome shotgun (WGS) entry which is preliminary data.</text>
</comment>
<proteinExistence type="inferred from homology"/>
<accession>A0ABV4D6K9</accession>
<dbReference type="InterPro" id="IPR020904">
    <property type="entry name" value="Sc_DH/Rdtase_CS"/>
</dbReference>
<evidence type="ECO:0000313" key="5">
    <source>
        <dbReference type="Proteomes" id="UP001565242"/>
    </source>
</evidence>
<name>A0ABV4D6K9_9LACT</name>
<gene>
    <name evidence="4" type="primary">fabG</name>
    <name evidence="4" type="ORF">AALM99_00295</name>
</gene>
<dbReference type="InterPro" id="IPR002347">
    <property type="entry name" value="SDR_fam"/>
</dbReference>
<dbReference type="EMBL" id="JBCLSQ010000001">
    <property type="protein sequence ID" value="MEY8536884.1"/>
    <property type="molecule type" value="Genomic_DNA"/>
</dbReference>
<dbReference type="GO" id="GO:0004316">
    <property type="term" value="F:3-oxoacyl-[acyl-carrier-protein] reductase (NADPH) activity"/>
    <property type="evidence" value="ECO:0007669"/>
    <property type="project" value="UniProtKB-EC"/>
</dbReference>
<dbReference type="SUPFAM" id="SSF51735">
    <property type="entry name" value="NAD(P)-binding Rossmann-fold domains"/>
    <property type="match status" value="1"/>
</dbReference>
<dbReference type="RefSeq" id="WP_369917540.1">
    <property type="nucleotide sequence ID" value="NZ_JBCLSQ010000001.1"/>
</dbReference>
<dbReference type="EC" id="1.1.1.100" evidence="4"/>
<dbReference type="NCBIfam" id="NF009466">
    <property type="entry name" value="PRK12826.1-2"/>
    <property type="match status" value="1"/>
</dbReference>
<organism evidence="4 5">
    <name type="scientific">Lactococcus muris</name>
    <dbReference type="NCBI Taxonomy" id="2941330"/>
    <lineage>
        <taxon>Bacteria</taxon>
        <taxon>Bacillati</taxon>
        <taxon>Bacillota</taxon>
        <taxon>Bacilli</taxon>
        <taxon>Lactobacillales</taxon>
        <taxon>Streptococcaceae</taxon>
        <taxon>Lactococcus</taxon>
    </lineage>
</organism>
<dbReference type="PRINTS" id="PR00080">
    <property type="entry name" value="SDRFAMILY"/>
</dbReference>
<feature type="domain" description="Ketoreductase" evidence="3">
    <location>
        <begin position="2"/>
        <end position="174"/>
    </location>
</feature>